<organism evidence="3 4">
    <name type="scientific">Ceratodon purpureus</name>
    <name type="common">Fire moss</name>
    <name type="synonym">Dicranum purpureum</name>
    <dbReference type="NCBI Taxonomy" id="3225"/>
    <lineage>
        <taxon>Eukaryota</taxon>
        <taxon>Viridiplantae</taxon>
        <taxon>Streptophyta</taxon>
        <taxon>Embryophyta</taxon>
        <taxon>Bryophyta</taxon>
        <taxon>Bryophytina</taxon>
        <taxon>Bryopsida</taxon>
        <taxon>Dicranidae</taxon>
        <taxon>Pseudoditrichales</taxon>
        <taxon>Ditrichaceae</taxon>
        <taxon>Ceratodon</taxon>
    </lineage>
</organism>
<evidence type="ECO:0000313" key="4">
    <source>
        <dbReference type="Proteomes" id="UP000822688"/>
    </source>
</evidence>
<dbReference type="AlphaFoldDB" id="A0A8T0H3K5"/>
<dbReference type="InterPro" id="IPR056650">
    <property type="entry name" value="DUF7748"/>
</dbReference>
<proteinExistence type="predicted"/>
<dbReference type="EMBL" id="CM026429">
    <property type="protein sequence ID" value="KAG0563672.1"/>
    <property type="molecule type" value="Genomic_DNA"/>
</dbReference>
<dbReference type="Pfam" id="PF24928">
    <property type="entry name" value="DUF7748"/>
    <property type="match status" value="1"/>
</dbReference>
<keyword evidence="4" id="KW-1185">Reference proteome</keyword>
<dbReference type="Proteomes" id="UP000822688">
    <property type="component" value="Chromosome 8"/>
</dbReference>
<evidence type="ECO:0000259" key="2">
    <source>
        <dbReference type="Pfam" id="PF24928"/>
    </source>
</evidence>
<sequence length="128" mass="15108">MWIDTIFENHLDETVELKEGHSGIFTTKEILHKNEIYKHRYDMSATYREFLVVCQVPKPQVVRVTSDDIIENSVFKVVYIVNMQGEKMGWKLDKFKRLHKNDSSDDGRHHHGPSHWLNKMNKLLGKSN</sequence>
<feature type="region of interest" description="Disordered" evidence="1">
    <location>
        <begin position="101"/>
        <end position="128"/>
    </location>
</feature>
<feature type="domain" description="DUF7748" evidence="2">
    <location>
        <begin position="4"/>
        <end position="85"/>
    </location>
</feature>
<name>A0A8T0H3K5_CERPU</name>
<reference evidence="3" key="1">
    <citation type="submission" date="2020-06" db="EMBL/GenBank/DDBJ databases">
        <title>WGS assembly of Ceratodon purpureus strain R40.</title>
        <authorList>
            <person name="Carey S.B."/>
            <person name="Jenkins J."/>
            <person name="Shu S."/>
            <person name="Lovell J.T."/>
            <person name="Sreedasyam A."/>
            <person name="Maumus F."/>
            <person name="Tiley G.P."/>
            <person name="Fernandez-Pozo N."/>
            <person name="Barry K."/>
            <person name="Chen C."/>
            <person name="Wang M."/>
            <person name="Lipzen A."/>
            <person name="Daum C."/>
            <person name="Saski C.A."/>
            <person name="Payton A.C."/>
            <person name="Mcbreen J.C."/>
            <person name="Conrad R.E."/>
            <person name="Kollar L.M."/>
            <person name="Olsson S."/>
            <person name="Huttunen S."/>
            <person name="Landis J.B."/>
            <person name="Wickett N.J."/>
            <person name="Johnson M.G."/>
            <person name="Rensing S.A."/>
            <person name="Grimwood J."/>
            <person name="Schmutz J."/>
            <person name="Mcdaniel S.F."/>
        </authorList>
    </citation>
    <scope>NUCLEOTIDE SEQUENCE</scope>
    <source>
        <strain evidence="3">R40</strain>
    </source>
</reference>
<gene>
    <name evidence="3" type="ORF">KC19_8G049900</name>
</gene>
<evidence type="ECO:0000313" key="3">
    <source>
        <dbReference type="EMBL" id="KAG0563672.1"/>
    </source>
</evidence>
<comment type="caution">
    <text evidence="3">The sequence shown here is derived from an EMBL/GenBank/DDBJ whole genome shotgun (WGS) entry which is preliminary data.</text>
</comment>
<accession>A0A8T0H3K5</accession>
<protein>
    <recommendedName>
        <fullName evidence="2">DUF7748 domain-containing protein</fullName>
    </recommendedName>
</protein>
<evidence type="ECO:0000256" key="1">
    <source>
        <dbReference type="SAM" id="MobiDB-lite"/>
    </source>
</evidence>